<evidence type="ECO:0000313" key="1">
    <source>
        <dbReference type="EMBL" id="KAL2513393.1"/>
    </source>
</evidence>
<gene>
    <name evidence="1" type="ORF">Adt_18993</name>
</gene>
<organism evidence="1 2">
    <name type="scientific">Abeliophyllum distichum</name>
    <dbReference type="NCBI Taxonomy" id="126358"/>
    <lineage>
        <taxon>Eukaryota</taxon>
        <taxon>Viridiplantae</taxon>
        <taxon>Streptophyta</taxon>
        <taxon>Embryophyta</taxon>
        <taxon>Tracheophyta</taxon>
        <taxon>Spermatophyta</taxon>
        <taxon>Magnoliopsida</taxon>
        <taxon>eudicotyledons</taxon>
        <taxon>Gunneridae</taxon>
        <taxon>Pentapetalae</taxon>
        <taxon>asterids</taxon>
        <taxon>lamiids</taxon>
        <taxon>Lamiales</taxon>
        <taxon>Oleaceae</taxon>
        <taxon>Forsythieae</taxon>
        <taxon>Abeliophyllum</taxon>
    </lineage>
</organism>
<comment type="caution">
    <text evidence="1">The sequence shown here is derived from an EMBL/GenBank/DDBJ whole genome shotgun (WGS) entry which is preliminary data.</text>
</comment>
<accession>A0ABD1TLF7</accession>
<dbReference type="Proteomes" id="UP001604336">
    <property type="component" value="Unassembled WGS sequence"/>
</dbReference>
<sequence length="169" mass="19021">MLVNDAITVNILFGSTFDQIDVDHELMAISELLFGFTRDSLIPQGRITFAVDFGESLHHLRKFIEFLVVDTRFTYHGVLGRPVLKDLQTVTSIHPPLGNEVFDTRKAKRREGTPVVMTIHLEPMDVELKKMNEEMILDKGLDLRIIGSNSLATPSKELEAFSVNPSDPT</sequence>
<dbReference type="EMBL" id="JBFOLK010000005">
    <property type="protein sequence ID" value="KAL2513393.1"/>
    <property type="molecule type" value="Genomic_DNA"/>
</dbReference>
<protein>
    <submittedName>
        <fullName evidence="1">Uncharacterized protein</fullName>
    </submittedName>
</protein>
<proteinExistence type="predicted"/>
<keyword evidence="2" id="KW-1185">Reference proteome</keyword>
<reference evidence="2" key="1">
    <citation type="submission" date="2024-07" db="EMBL/GenBank/DDBJ databases">
        <title>Two chromosome-level genome assemblies of Korean endemic species Abeliophyllum distichum and Forsythia ovata (Oleaceae).</title>
        <authorList>
            <person name="Jang H."/>
        </authorList>
    </citation>
    <scope>NUCLEOTIDE SEQUENCE [LARGE SCALE GENOMIC DNA]</scope>
</reference>
<name>A0ABD1TLF7_9LAMI</name>
<evidence type="ECO:0000313" key="2">
    <source>
        <dbReference type="Proteomes" id="UP001604336"/>
    </source>
</evidence>
<dbReference type="AlphaFoldDB" id="A0ABD1TLF7"/>